<dbReference type="PROSITE" id="PS50011">
    <property type="entry name" value="PROTEIN_KINASE_DOM"/>
    <property type="match status" value="1"/>
</dbReference>
<feature type="region of interest" description="Disordered" evidence="7">
    <location>
        <begin position="1701"/>
        <end position="1751"/>
    </location>
</feature>
<evidence type="ECO:0008006" key="13">
    <source>
        <dbReference type="Google" id="ProtNLM"/>
    </source>
</evidence>
<feature type="region of interest" description="Disordered" evidence="7">
    <location>
        <begin position="1958"/>
        <end position="1986"/>
    </location>
</feature>
<feature type="compositionally biased region" description="Basic and acidic residues" evidence="7">
    <location>
        <begin position="2187"/>
        <end position="2199"/>
    </location>
</feature>
<dbReference type="OrthoDB" id="423598at2759"/>
<dbReference type="InterPro" id="IPR003029">
    <property type="entry name" value="S1_domain"/>
</dbReference>
<dbReference type="InterPro" id="IPR022796">
    <property type="entry name" value="Chloroa_b-bind"/>
</dbReference>
<dbReference type="PANTHER" id="PTHR44167:SF24">
    <property type="entry name" value="SERINE_THREONINE-PROTEIN KINASE CHK2"/>
    <property type="match status" value="1"/>
</dbReference>
<dbReference type="Pfam" id="PF00575">
    <property type="entry name" value="S1"/>
    <property type="match status" value="1"/>
</dbReference>
<protein>
    <recommendedName>
        <fullName evidence="13">Non-specific serine/threonine protein kinase</fullName>
    </recommendedName>
</protein>
<accession>A0A813FXX9</accession>
<dbReference type="GO" id="GO:0005524">
    <property type="term" value="F:ATP binding"/>
    <property type="evidence" value="ECO:0007669"/>
    <property type="project" value="UniProtKB-UniRule"/>
</dbReference>
<feature type="compositionally biased region" description="Polar residues" evidence="7">
    <location>
        <begin position="2241"/>
        <end position="2253"/>
    </location>
</feature>
<evidence type="ECO:0000313" key="11">
    <source>
        <dbReference type="EMBL" id="CAE8617046.1"/>
    </source>
</evidence>
<dbReference type="Gene3D" id="1.10.3460.10">
    <property type="entry name" value="Chlorophyll a/b binding protein domain"/>
    <property type="match status" value="1"/>
</dbReference>
<evidence type="ECO:0000256" key="4">
    <source>
        <dbReference type="ARBA" id="ARBA00022741"/>
    </source>
</evidence>
<dbReference type="CDD" id="cd00164">
    <property type="entry name" value="S1_like"/>
    <property type="match status" value="1"/>
</dbReference>
<dbReference type="Gene3D" id="1.10.510.10">
    <property type="entry name" value="Transferase(Phosphotransferase) domain 1"/>
    <property type="match status" value="1"/>
</dbReference>
<gene>
    <name evidence="11" type="ORF">PGLA1383_LOCUS34712</name>
</gene>
<feature type="compositionally biased region" description="Acidic residues" evidence="7">
    <location>
        <begin position="1820"/>
        <end position="1829"/>
    </location>
</feature>
<dbReference type="Gene3D" id="2.40.50.140">
    <property type="entry name" value="Nucleic acid-binding proteins"/>
    <property type="match status" value="1"/>
</dbReference>
<feature type="domain" description="S1 motif" evidence="10">
    <location>
        <begin position="2397"/>
        <end position="2478"/>
    </location>
</feature>
<keyword evidence="4 6" id="KW-0547">Nucleotide-binding</keyword>
<feature type="compositionally biased region" description="Polar residues" evidence="7">
    <location>
        <begin position="2148"/>
        <end position="2163"/>
    </location>
</feature>
<dbReference type="InterPro" id="IPR008271">
    <property type="entry name" value="Ser/Thr_kinase_AS"/>
</dbReference>
<feature type="region of interest" description="Disordered" evidence="7">
    <location>
        <begin position="1550"/>
        <end position="1570"/>
    </location>
</feature>
<feature type="domain" description="Protein kinase" evidence="9">
    <location>
        <begin position="347"/>
        <end position="597"/>
    </location>
</feature>
<dbReference type="GO" id="GO:0044773">
    <property type="term" value="P:mitotic DNA damage checkpoint signaling"/>
    <property type="evidence" value="ECO:0007669"/>
    <property type="project" value="TreeGrafter"/>
</dbReference>
<keyword evidence="8" id="KW-0732">Signal</keyword>
<evidence type="ECO:0000259" key="10">
    <source>
        <dbReference type="PROSITE" id="PS50126"/>
    </source>
</evidence>
<feature type="region of interest" description="Disordered" evidence="7">
    <location>
        <begin position="1627"/>
        <end position="1658"/>
    </location>
</feature>
<dbReference type="InterPro" id="IPR011009">
    <property type="entry name" value="Kinase-like_dom_sf"/>
</dbReference>
<dbReference type="SMART" id="SM00220">
    <property type="entry name" value="S_TKc"/>
    <property type="match status" value="1"/>
</dbReference>
<evidence type="ECO:0000256" key="6">
    <source>
        <dbReference type="PROSITE-ProRule" id="PRU10141"/>
    </source>
</evidence>
<dbReference type="SMART" id="SM00316">
    <property type="entry name" value="S1"/>
    <property type="match status" value="2"/>
</dbReference>
<feature type="compositionally biased region" description="Basic and acidic residues" evidence="7">
    <location>
        <begin position="1874"/>
        <end position="1885"/>
    </location>
</feature>
<feature type="compositionally biased region" description="Acidic residues" evidence="7">
    <location>
        <begin position="1729"/>
        <end position="1745"/>
    </location>
</feature>
<keyword evidence="3" id="KW-0934">Plastid</keyword>
<proteinExistence type="predicted"/>
<dbReference type="PROSITE" id="PS00108">
    <property type="entry name" value="PROTEIN_KINASE_ST"/>
    <property type="match status" value="1"/>
</dbReference>
<feature type="compositionally biased region" description="Basic residues" evidence="7">
    <location>
        <begin position="1627"/>
        <end position="1636"/>
    </location>
</feature>
<dbReference type="Proteomes" id="UP000654075">
    <property type="component" value="Unassembled WGS sequence"/>
</dbReference>
<dbReference type="SUPFAM" id="SSF50249">
    <property type="entry name" value="Nucleic acid-binding proteins"/>
    <property type="match status" value="1"/>
</dbReference>
<reference evidence="11" key="1">
    <citation type="submission" date="2021-02" db="EMBL/GenBank/DDBJ databases">
        <authorList>
            <person name="Dougan E. K."/>
            <person name="Rhodes N."/>
            <person name="Thang M."/>
            <person name="Chan C."/>
        </authorList>
    </citation>
    <scope>NUCLEOTIDE SEQUENCE</scope>
</reference>
<feature type="region of interest" description="Disordered" evidence="7">
    <location>
        <begin position="2475"/>
        <end position="2530"/>
    </location>
</feature>
<feature type="compositionally biased region" description="Basic and acidic residues" evidence="7">
    <location>
        <begin position="2493"/>
        <end position="2528"/>
    </location>
</feature>
<feature type="region of interest" description="Disordered" evidence="7">
    <location>
        <begin position="2000"/>
        <end position="2283"/>
    </location>
</feature>
<dbReference type="GO" id="GO:0009507">
    <property type="term" value="C:chloroplast"/>
    <property type="evidence" value="ECO:0007669"/>
    <property type="project" value="UniProtKB-SubCell"/>
</dbReference>
<evidence type="ECO:0000256" key="3">
    <source>
        <dbReference type="ARBA" id="ARBA00022640"/>
    </source>
</evidence>
<keyword evidence="5 6" id="KW-0067">ATP-binding</keyword>
<feature type="compositionally biased region" description="Acidic residues" evidence="7">
    <location>
        <begin position="2048"/>
        <end position="2109"/>
    </location>
</feature>
<comment type="caution">
    <text evidence="11">The sequence shown here is derived from an EMBL/GenBank/DDBJ whole genome shotgun (WGS) entry which is preliminary data.</text>
</comment>
<evidence type="ECO:0000259" key="9">
    <source>
        <dbReference type="PROSITE" id="PS50011"/>
    </source>
</evidence>
<evidence type="ECO:0000256" key="2">
    <source>
        <dbReference type="ARBA" id="ARBA00022528"/>
    </source>
</evidence>
<dbReference type="PANTHER" id="PTHR44167">
    <property type="entry name" value="OVARIAN-SPECIFIC SERINE/THREONINE-PROTEIN KINASE LOK-RELATED"/>
    <property type="match status" value="1"/>
</dbReference>
<feature type="compositionally biased region" description="Basic and acidic residues" evidence="7">
    <location>
        <begin position="1967"/>
        <end position="1983"/>
    </location>
</feature>
<dbReference type="GO" id="GO:0004674">
    <property type="term" value="F:protein serine/threonine kinase activity"/>
    <property type="evidence" value="ECO:0007669"/>
    <property type="project" value="TreeGrafter"/>
</dbReference>
<dbReference type="Pfam" id="PF00069">
    <property type="entry name" value="Pkinase"/>
    <property type="match status" value="1"/>
</dbReference>
<dbReference type="PROSITE" id="PS50126">
    <property type="entry name" value="S1"/>
    <property type="match status" value="1"/>
</dbReference>
<feature type="compositionally biased region" description="Low complexity" evidence="7">
    <location>
        <begin position="2019"/>
        <end position="2031"/>
    </location>
</feature>
<dbReference type="InterPro" id="IPR000719">
    <property type="entry name" value="Prot_kinase_dom"/>
</dbReference>
<evidence type="ECO:0000256" key="8">
    <source>
        <dbReference type="SAM" id="SignalP"/>
    </source>
</evidence>
<evidence type="ECO:0000256" key="5">
    <source>
        <dbReference type="ARBA" id="ARBA00022840"/>
    </source>
</evidence>
<evidence type="ECO:0000256" key="7">
    <source>
        <dbReference type="SAM" id="MobiDB-lite"/>
    </source>
</evidence>
<dbReference type="Pfam" id="PF00504">
    <property type="entry name" value="Chloroa_b-bind"/>
    <property type="match status" value="1"/>
</dbReference>
<sequence>MLRAGAPLAAGAAATVWLLSSGEANFVAVTAPQGLASSGLRGSAAPRSTDSASAGSAAVTCLGAAVAATGAIKLASSSRRSPVARRATEAAAPVKTKAEPVVPQFDPRKEPGVTLPLMYFDPAGFAKVGDRQGFYNLRSAELKHGRVAMIASFGAVLQHWFRFPGFEGVPPGLSAVLNPTAAIGLVAFTAACGALEFTIFKQDPDMDPGDFGDPAGLGQNYTEWKDRELNNSRMAMLSVLGIFAAELVTGRDGIDQLWQPLGDLKVECEIADQLGGRGLRRSDKTTLALETPWCSQAGQLVILLLALAVPATSPGTLRSTGMGCSSSSAGTTEEKAQGGEKRLLDEYIVGKPLGEGAFGVVKVCTKRTTGEEFAVKMVDKVETPVAEIQKEAEMLQSLSHPNVVQFLGVFYEKCFVCIVMSKLDGGDLVEGLQDHLQTKGQIDPASITHVSFQMADSINYLHTRSVIHRDIKGDNFLLSCKDLTRQDCKIVLTDFGTATQCQPKERLSKGVGTKIFWSPELYDFAYGLKVDVWAMGVIMYGLTTGRFPFRDDNDIKYKDPTLPKRVNSQCQNFIQKLLEKKEVNRLSAAEALAHPWVAGSAMAKEKSKDSNQDETIVVILCDAEADNNPDGTDGGTMSQDTADEGVTLRRHELIGRLVSVHSIQTGGTQIAKMKSHRHKKFNVEDKDLSGGKAHYEFLGQNEIAASKLLEPVSDLPPAPQEDPMDVEMLKRTLLEHKIDPSKFGVGNAKDIKQFADEVQKGAARLMLDAAQHKKLVRVVDVVALKLRPAKSSQGEPTVLLIETQEQFPDGRKRATVRLPGTKKEPYENVRQTADRILREMLGMHGSMVTFDLTHIERQEEERDSPSFPGVQTVYRKEIIECRVRSTETDKLSKVGLPGLQEFSAKDSTGNTKFFQWISEKEAAKRKVNLTGEAHDMSTLVQAPIGLAEEPLRAYLTTLGVPVQEYGQNGARSMKEFSSELIKGQSRIAKSPAGENLVVTEIVVLIIYNPKTKETLVHTQHTAPDGTVDAKAKLPGSKRRPDDNQFLAAHAILRNKLEIDENAVVISQDVRQVDAPTTRIYPGLKSVYRKRVIRVQFAEDADNVLQSPFGGGAFRPPPVPAHQTGFSLHFRTDAADIDFRVMSRTGLVPGIAGIPQGLGGQPGGLKLHNSPLGQVHDRTEGFGVGSGGTLAPVEASVPQVAPGLLEVCVAKPPADCYLKVPVAALAHGVPGFMVLVMLAEARLSCIATLRNLADDLLNPTLERLVLQSSHVGAPSRMLRLLDSLMHAQKTKLETTRFSALAEDHLTSTRKNNDRESDFDSGAWVQARFLEAKGTLVSAAQLTDGSPEVIARAGLLRWRMGLPEVTTANLDAWLGWRIGGAGALAAAGSATASAPGGGAGRSSNSNRGAIEKWKAITGIATSVCTWVGKRCLQRGIVFRKCEQIDAVQDNDKKAQVAEPWKSELRVDLSVSWRKTDFLHALLYIETGQRRGKHSRDKNYVLVIAQRAAALSTKFSCMCEGARCFAKSGAASSLTLSVAGIVATSGTAPLVAQAPSSRPLGGPAPGPQESNAGGSWYLPAAGGILSQEADTETLNRPRGRRLGRAMSYNEALSKAGVTNPATILTPIHPRLVKSGKRANGKTGEQDKQKTRSHTAEPSGATAYRVAWQPQARVSFRNPAVEPLCNTRVGSAITEQRLSHALHAPAATSAEAEKSTPAIAPQVEEPRKISECGNDEDDQEDSEEEEDNVQSESHLGAKAKAGTLLTKGTCIEDDEVLLFMTMAHTRVSFDKMRAAEGDDDSLLQNGQLSGTRCGKVALQLTPDSTEEDGSGDAEDAKTPSTVAMPLPEAPEADEPSPAEQSEALHVPESPELDLEPSCSERRKDGDGEPHVPSAGADEPSGEAALNETPLPLPLPAELRSQLVQIGGRTLSLYELCQELGARSATPGLSEKLSVGGSASVDVVENVPATQPEDKAPAPDDSDVRNNGEDDAAAEVIHAGVHAEFLDDEEWEDFVDRDEQEVKASPATARPATSPTEVGDGQTYDISGRLEGIAEEQSDEVEEDEEVDEEEEGEEEEECEEEEEEGFQEEDEAVEVELDEQCADEASADEEDWGWDAAPRPETILKEELPEASEPELKDEEPDVALAIAKTWRPQSSSWGSAESALTFQQPEQQPGEVPGRGGLKQRRPRSRPAEEPAEVHPDPEAAGNSSSSASRIVVEPEEKPQAAADGHIYFVGSPALETQGRPATSKTARSTGRSWKPGGQRTYTGGDVKRKPREDDSEEEWPDDAEFEFREDEKFLQARPTRIRPTGCFVKLPGGIEAFLPVEHMMPRTEASSTAVRERVQVKKGAGESRLLVRDIGDGFVSMLSANDAAARGQELEARRRKIEDGITYLRDNWDPEKWMTGIVSLIREDGVYVGVVEGKDALIPIKEMPEQLIGSDTSDIKDGKEAVQKPLLKIGQEIRFRVIRHNLQSDNFTASMLSSEESLGRSRSSRGRPSDSRETTTRKEPRQRRASEEDEIDRAPSPDRSESSKIWADKGFSVVNSSAADELNAWLRSKIEEKKGGGKKSAAPSTAVPVKASEKTYVVNVSSGMNTKVLGNVMMDAKGTDKELKQLAIDLVTKEGLIKSGQTHKGVTITKNIVTVKV</sequence>
<feature type="region of interest" description="Disordered" evidence="7">
    <location>
        <begin position="1817"/>
        <end position="1908"/>
    </location>
</feature>
<keyword evidence="12" id="KW-1185">Reference proteome</keyword>
<feature type="compositionally biased region" description="Acidic residues" evidence="7">
    <location>
        <begin position="2001"/>
        <end position="2014"/>
    </location>
</feature>
<dbReference type="EMBL" id="CAJNNV010026046">
    <property type="protein sequence ID" value="CAE8617046.1"/>
    <property type="molecule type" value="Genomic_DNA"/>
</dbReference>
<dbReference type="GO" id="GO:0005634">
    <property type="term" value="C:nucleus"/>
    <property type="evidence" value="ECO:0007669"/>
    <property type="project" value="TreeGrafter"/>
</dbReference>
<dbReference type="InterPro" id="IPR012340">
    <property type="entry name" value="NA-bd_OB-fold"/>
</dbReference>
<feature type="signal peptide" evidence="8">
    <location>
        <begin position="1"/>
        <end position="24"/>
    </location>
</feature>
<feature type="chain" id="PRO_5032545247" description="Non-specific serine/threonine protein kinase" evidence="8">
    <location>
        <begin position="25"/>
        <end position="2643"/>
    </location>
</feature>
<comment type="subcellular location">
    <subcellularLocation>
        <location evidence="1">Plastid</location>
        <location evidence="1">Chloroplast</location>
    </subcellularLocation>
</comment>
<dbReference type="InterPro" id="IPR017441">
    <property type="entry name" value="Protein_kinase_ATP_BS"/>
</dbReference>
<dbReference type="GO" id="GO:0003676">
    <property type="term" value="F:nucleic acid binding"/>
    <property type="evidence" value="ECO:0007669"/>
    <property type="project" value="InterPro"/>
</dbReference>
<evidence type="ECO:0000313" key="12">
    <source>
        <dbReference type="Proteomes" id="UP000654075"/>
    </source>
</evidence>
<organism evidence="11 12">
    <name type="scientific">Polarella glacialis</name>
    <name type="common">Dinoflagellate</name>
    <dbReference type="NCBI Taxonomy" id="89957"/>
    <lineage>
        <taxon>Eukaryota</taxon>
        <taxon>Sar</taxon>
        <taxon>Alveolata</taxon>
        <taxon>Dinophyceae</taxon>
        <taxon>Suessiales</taxon>
        <taxon>Suessiaceae</taxon>
        <taxon>Polarella</taxon>
    </lineage>
</organism>
<feature type="compositionally biased region" description="Low complexity" evidence="7">
    <location>
        <begin position="2164"/>
        <end position="2173"/>
    </location>
</feature>
<dbReference type="SUPFAM" id="SSF103511">
    <property type="entry name" value="Chlorophyll a-b binding protein"/>
    <property type="match status" value="1"/>
</dbReference>
<dbReference type="PROSITE" id="PS00107">
    <property type="entry name" value="PROTEIN_KINASE_ATP"/>
    <property type="match status" value="1"/>
</dbReference>
<feature type="compositionally biased region" description="Acidic residues" evidence="7">
    <location>
        <begin position="2125"/>
        <end position="2138"/>
    </location>
</feature>
<keyword evidence="2" id="KW-0150">Chloroplast</keyword>
<feature type="binding site" evidence="6">
    <location>
        <position position="376"/>
    </location>
    <ligand>
        <name>ATP</name>
        <dbReference type="ChEBI" id="CHEBI:30616"/>
    </ligand>
</feature>
<dbReference type="SUPFAM" id="SSF56112">
    <property type="entry name" value="Protein kinase-like (PK-like)"/>
    <property type="match status" value="1"/>
</dbReference>
<name>A0A813FXX9_POLGL</name>
<evidence type="ECO:0000256" key="1">
    <source>
        <dbReference type="ARBA" id="ARBA00004229"/>
    </source>
</evidence>